<dbReference type="PROSITE" id="PS50846">
    <property type="entry name" value="HMA_2"/>
    <property type="match status" value="1"/>
</dbReference>
<dbReference type="KEGG" id="dpr:Despr_3012"/>
<dbReference type="GO" id="GO:0046872">
    <property type="term" value="F:metal ion binding"/>
    <property type="evidence" value="ECO:0007669"/>
    <property type="project" value="InterPro"/>
</dbReference>
<protein>
    <submittedName>
        <fullName evidence="2">Heavy metal transport/detoxification protein</fullName>
    </submittedName>
</protein>
<dbReference type="EMBL" id="CP002364">
    <property type="protein sequence ID" value="ADW19145.1"/>
    <property type="molecule type" value="Genomic_DNA"/>
</dbReference>
<dbReference type="AlphaFoldDB" id="A0A7U3YPH3"/>
<evidence type="ECO:0000313" key="2">
    <source>
        <dbReference type="EMBL" id="ADW19145.1"/>
    </source>
</evidence>
<evidence type="ECO:0000259" key="1">
    <source>
        <dbReference type="PROSITE" id="PS50846"/>
    </source>
</evidence>
<keyword evidence="3" id="KW-1185">Reference proteome</keyword>
<proteinExistence type="predicted"/>
<organism evidence="2 3">
    <name type="scientific">Desulfobulbus propionicus (strain ATCC 33891 / DSM 2032 / VKM B-1956 / 1pr3)</name>
    <dbReference type="NCBI Taxonomy" id="577650"/>
    <lineage>
        <taxon>Bacteria</taxon>
        <taxon>Pseudomonadati</taxon>
        <taxon>Thermodesulfobacteriota</taxon>
        <taxon>Desulfobulbia</taxon>
        <taxon>Desulfobulbales</taxon>
        <taxon>Desulfobulbaceae</taxon>
        <taxon>Desulfobulbus</taxon>
    </lineage>
</organism>
<dbReference type="InterPro" id="IPR006121">
    <property type="entry name" value="HMA_dom"/>
</dbReference>
<dbReference type="RefSeq" id="WP_015725670.1">
    <property type="nucleotide sequence ID" value="NC_014972.1"/>
</dbReference>
<sequence length="63" mass="6650">MTTLRINGMKCQHCAATAKKVLEELGASEVTIDLDKGEARFAGSLDAAVVRRAIAAKGFTVVD</sequence>
<dbReference type="Proteomes" id="UP000006365">
    <property type="component" value="Chromosome"/>
</dbReference>
<name>A0A7U3YPH3_DESPD</name>
<dbReference type="SUPFAM" id="SSF55008">
    <property type="entry name" value="HMA, heavy metal-associated domain"/>
    <property type="match status" value="1"/>
</dbReference>
<reference evidence="2 3" key="1">
    <citation type="journal article" date="2011" name="Stand. Genomic Sci.">
        <title>Complete genome sequence of Desulfobulbus propionicus type strain (1pr3).</title>
        <authorList>
            <person name="Pagani I."/>
            <person name="Lapidus A."/>
            <person name="Nolan M."/>
            <person name="Lucas S."/>
            <person name="Hammon N."/>
            <person name="Deshpande S."/>
            <person name="Cheng J.F."/>
            <person name="Chertkov O."/>
            <person name="Davenport K."/>
            <person name="Tapia R."/>
            <person name="Han C."/>
            <person name="Goodwin L."/>
            <person name="Pitluck S."/>
            <person name="Liolios K."/>
            <person name="Mavromatis K."/>
            <person name="Ivanova N."/>
            <person name="Mikhailova N."/>
            <person name="Pati A."/>
            <person name="Chen A."/>
            <person name="Palaniappan K."/>
            <person name="Land M."/>
            <person name="Hauser L."/>
            <person name="Chang Y.J."/>
            <person name="Jeffries C.D."/>
            <person name="Detter J.C."/>
            <person name="Brambilla E."/>
            <person name="Kannan K.P."/>
            <person name="Djao O.D."/>
            <person name="Rohde M."/>
            <person name="Pukall R."/>
            <person name="Spring S."/>
            <person name="Goker M."/>
            <person name="Sikorski J."/>
            <person name="Woyke T."/>
            <person name="Bristow J."/>
            <person name="Eisen J.A."/>
            <person name="Markowitz V."/>
            <person name="Hugenholtz P."/>
            <person name="Kyrpides N.C."/>
            <person name="Klenk H.P."/>
        </authorList>
    </citation>
    <scope>NUCLEOTIDE SEQUENCE [LARGE SCALE GENOMIC DNA]</scope>
    <source>
        <strain evidence="3">ATCC 33891 / DSM 2032 / 1pr3</strain>
    </source>
</reference>
<dbReference type="Pfam" id="PF00403">
    <property type="entry name" value="HMA"/>
    <property type="match status" value="1"/>
</dbReference>
<accession>A0A7U3YPH3</accession>
<feature type="domain" description="HMA" evidence="1">
    <location>
        <begin position="1"/>
        <end position="62"/>
    </location>
</feature>
<dbReference type="InterPro" id="IPR036163">
    <property type="entry name" value="HMA_dom_sf"/>
</dbReference>
<dbReference type="CDD" id="cd00371">
    <property type="entry name" value="HMA"/>
    <property type="match status" value="1"/>
</dbReference>
<dbReference type="Gene3D" id="3.30.70.100">
    <property type="match status" value="1"/>
</dbReference>
<evidence type="ECO:0000313" key="3">
    <source>
        <dbReference type="Proteomes" id="UP000006365"/>
    </source>
</evidence>
<gene>
    <name evidence="2" type="ordered locus">Despr_3012</name>
</gene>